<feature type="compositionally biased region" description="Polar residues" evidence="1">
    <location>
        <begin position="68"/>
        <end position="77"/>
    </location>
</feature>
<organism evidence="2 3">
    <name type="scientific">Saitozyma podzolica</name>
    <dbReference type="NCBI Taxonomy" id="1890683"/>
    <lineage>
        <taxon>Eukaryota</taxon>
        <taxon>Fungi</taxon>
        <taxon>Dikarya</taxon>
        <taxon>Basidiomycota</taxon>
        <taxon>Agaricomycotina</taxon>
        <taxon>Tremellomycetes</taxon>
        <taxon>Tremellales</taxon>
        <taxon>Trimorphomycetaceae</taxon>
        <taxon>Saitozyma</taxon>
    </lineage>
</organism>
<evidence type="ECO:0000313" key="3">
    <source>
        <dbReference type="Proteomes" id="UP000279259"/>
    </source>
</evidence>
<dbReference type="AlphaFoldDB" id="A0A427YFR4"/>
<feature type="region of interest" description="Disordered" evidence="1">
    <location>
        <begin position="68"/>
        <end position="116"/>
    </location>
</feature>
<dbReference type="Proteomes" id="UP000279259">
    <property type="component" value="Unassembled WGS sequence"/>
</dbReference>
<comment type="caution">
    <text evidence="2">The sequence shown here is derived from an EMBL/GenBank/DDBJ whole genome shotgun (WGS) entry which is preliminary data.</text>
</comment>
<evidence type="ECO:0000256" key="1">
    <source>
        <dbReference type="SAM" id="MobiDB-lite"/>
    </source>
</evidence>
<protein>
    <submittedName>
        <fullName evidence="2">Uncharacterized protein</fullName>
    </submittedName>
</protein>
<evidence type="ECO:0000313" key="2">
    <source>
        <dbReference type="EMBL" id="RSH89827.1"/>
    </source>
</evidence>
<sequence>MVALSLRAPVRGTGLTLCRTDSAFNFDSTSAHVRSNSGEALMSEVDRSKGFIKDGRHVDVRLWKALQKSSKPSTTAMRSAPTASAPEAEQGHPSPSDDVDEEGVQDHGPRQPSCCPLAGKEYVEYELNTPSLTNRSNIYLYE</sequence>
<gene>
    <name evidence="2" type="ORF">EHS25_001813</name>
</gene>
<reference evidence="2 3" key="1">
    <citation type="submission" date="2018-11" db="EMBL/GenBank/DDBJ databases">
        <title>Genome sequence of Saitozyma podzolica DSM 27192.</title>
        <authorList>
            <person name="Aliyu H."/>
            <person name="Gorte O."/>
            <person name="Ochsenreither K."/>
        </authorList>
    </citation>
    <scope>NUCLEOTIDE SEQUENCE [LARGE SCALE GENOMIC DNA]</scope>
    <source>
        <strain evidence="2 3">DSM 27192</strain>
    </source>
</reference>
<dbReference type="EMBL" id="RSCD01000012">
    <property type="protein sequence ID" value="RSH89827.1"/>
    <property type="molecule type" value="Genomic_DNA"/>
</dbReference>
<accession>A0A427YFR4</accession>
<name>A0A427YFR4_9TREE</name>
<keyword evidence="3" id="KW-1185">Reference proteome</keyword>
<proteinExistence type="predicted"/>